<proteinExistence type="predicted"/>
<sequence>MSELTRRNLFRHGTAAGAVVVLSAEAFNLLAASPVGAATGGYGPLVADPAGKLDLPAGFHYKVIAKAGTWGQAPYNEPFDRLDDPGSPPYPTKFDGTGSFPGTQGGTILVQNHEQDAVNPGAQFTPVVPKTTGAAVYDGSATNAFGGTTNIVLDVNANVQRRYVSLAGTIRNCAGGVTPWGAWLTCEETESIISGGKRHGYVFEVDSLGRRTTGAPLTALGRFAHEAVAVDPKTNFAYLTEDASGPNGLLYRFRPTRATGQFGDYAAGGCLEALQAWTAAGNPIDDLSQITKVGTSLTVKWVPVLAPDPDGTDASPSIRKQFAYPGRPATLAAASPDRVTRSKKFEGAFWARDAAWINASYAKKADLPASVSYPALPPTVHDGQVWKYQPAAETLTLVALLPSHEAADDYDTPGVFDGPDNLCITPHGGALLCEDGDGLNYVVGLDRQGSPFAFAQNKILFQDGADKIYREFVGSCFSTNGRYLFVATQDPGIAYAVTGPWHTV</sequence>
<dbReference type="Proteomes" id="UP000001937">
    <property type="component" value="Chromosome"/>
</dbReference>
<keyword evidence="2" id="KW-1185">Reference proteome</keyword>
<evidence type="ECO:0000313" key="2">
    <source>
        <dbReference type="Proteomes" id="UP000001937"/>
    </source>
</evidence>
<dbReference type="PROSITE" id="PS51318">
    <property type="entry name" value="TAT"/>
    <property type="match status" value="1"/>
</dbReference>
<dbReference type="OrthoDB" id="5169219at2"/>
<dbReference type="AlphaFoldDB" id="Q2J7I3"/>
<accession>Q2J7I3</accession>
<dbReference type="eggNOG" id="COG3211">
    <property type="taxonomic scope" value="Bacteria"/>
</dbReference>
<organism evidence="1 2">
    <name type="scientific">Frankia casuarinae (strain DSM 45818 / CECT 9043 / HFP020203 / CcI3)</name>
    <dbReference type="NCBI Taxonomy" id="106370"/>
    <lineage>
        <taxon>Bacteria</taxon>
        <taxon>Bacillati</taxon>
        <taxon>Actinomycetota</taxon>
        <taxon>Actinomycetes</taxon>
        <taxon>Frankiales</taxon>
        <taxon>Frankiaceae</taxon>
        <taxon>Frankia</taxon>
    </lineage>
</organism>
<gene>
    <name evidence="1" type="ordered locus">Francci3_3405</name>
</gene>
<dbReference type="PANTHER" id="PTHR35399">
    <property type="entry name" value="SLR8030 PROTEIN"/>
    <property type="match status" value="1"/>
</dbReference>
<name>Q2J7I3_FRACC</name>
<evidence type="ECO:0000313" key="1">
    <source>
        <dbReference type="EMBL" id="ABD12759.1"/>
    </source>
</evidence>
<dbReference type="HOGENOM" id="CLU_045986_1_0_11"/>
<dbReference type="Pfam" id="PF05787">
    <property type="entry name" value="PhoX"/>
    <property type="match status" value="1"/>
</dbReference>
<dbReference type="KEGG" id="fra:Francci3_3405"/>
<dbReference type="EMBL" id="CP000249">
    <property type="protein sequence ID" value="ABD12759.1"/>
    <property type="molecule type" value="Genomic_DNA"/>
</dbReference>
<reference evidence="1 2" key="1">
    <citation type="journal article" date="2007" name="Genome Res.">
        <title>Genome characteristics of facultatively symbiotic Frankia sp. strains reflect host range and host plant biogeography.</title>
        <authorList>
            <person name="Normand P."/>
            <person name="Lapierre P."/>
            <person name="Tisa L.S."/>
            <person name="Gogarten J.P."/>
            <person name="Alloisio N."/>
            <person name="Bagnarol E."/>
            <person name="Bassi C.A."/>
            <person name="Berry A.M."/>
            <person name="Bickhart D.M."/>
            <person name="Choisne N."/>
            <person name="Couloux A."/>
            <person name="Cournoyer B."/>
            <person name="Cruveiller S."/>
            <person name="Daubin V."/>
            <person name="Demange N."/>
            <person name="Francino M.P."/>
            <person name="Goltsman E."/>
            <person name="Huang Y."/>
            <person name="Kopp O.R."/>
            <person name="Labarre L."/>
            <person name="Lapidus A."/>
            <person name="Lavire C."/>
            <person name="Marechal J."/>
            <person name="Martinez M."/>
            <person name="Mastronunzio J.E."/>
            <person name="Mullin B.C."/>
            <person name="Niemann J."/>
            <person name="Pujic P."/>
            <person name="Rawnsley T."/>
            <person name="Rouy Z."/>
            <person name="Schenowitz C."/>
            <person name="Sellstedt A."/>
            <person name="Tavares F."/>
            <person name="Tomkins J.P."/>
            <person name="Vallenet D."/>
            <person name="Valverde C."/>
            <person name="Wall L.G."/>
            <person name="Wang Y."/>
            <person name="Medigue C."/>
            <person name="Benson D.R."/>
        </authorList>
    </citation>
    <scope>NUCLEOTIDE SEQUENCE [LARGE SCALE GENOMIC DNA]</scope>
    <source>
        <strain evidence="2">DSM 45818 / CECT 9043 / CcI3</strain>
    </source>
</reference>
<dbReference type="PANTHER" id="PTHR35399:SF4">
    <property type="entry name" value="MEMBRANE PROTEIN"/>
    <property type="match status" value="1"/>
</dbReference>
<dbReference type="RefSeq" id="WP_011437784.1">
    <property type="nucleotide sequence ID" value="NC_007777.1"/>
</dbReference>
<dbReference type="STRING" id="106370.Francci3_3405"/>
<protein>
    <submittedName>
        <fullName evidence="1">Twin-arginine translocation pathway signal</fullName>
    </submittedName>
</protein>
<dbReference type="InterPro" id="IPR008557">
    <property type="entry name" value="PhoX"/>
</dbReference>
<dbReference type="PhylomeDB" id="Q2J7I3"/>
<dbReference type="SUPFAM" id="SSF63829">
    <property type="entry name" value="Calcium-dependent phosphotriesterase"/>
    <property type="match status" value="1"/>
</dbReference>
<dbReference type="InterPro" id="IPR006311">
    <property type="entry name" value="TAT_signal"/>
</dbReference>